<comment type="caution">
    <text evidence="1">The sequence shown here is derived from an EMBL/GenBank/DDBJ whole genome shotgun (WGS) entry which is preliminary data.</text>
</comment>
<protein>
    <submittedName>
        <fullName evidence="1">Uncharacterized protein</fullName>
    </submittedName>
</protein>
<name>A0ACC2T7A0_9FUNG</name>
<evidence type="ECO:0000313" key="1">
    <source>
        <dbReference type="EMBL" id="KAJ9070439.1"/>
    </source>
</evidence>
<dbReference type="EMBL" id="QTSX02003574">
    <property type="protein sequence ID" value="KAJ9070439.1"/>
    <property type="molecule type" value="Genomic_DNA"/>
</dbReference>
<accession>A0ACC2T7A0</accession>
<reference evidence="1" key="1">
    <citation type="submission" date="2022-04" db="EMBL/GenBank/DDBJ databases">
        <title>Genome of the entomopathogenic fungus Entomophthora muscae.</title>
        <authorList>
            <person name="Elya C."/>
            <person name="Lovett B.R."/>
            <person name="Lee E."/>
            <person name="Macias A.M."/>
            <person name="Hajek A.E."/>
            <person name="De Bivort B.L."/>
            <person name="Kasson M.T."/>
            <person name="De Fine Licht H.H."/>
            <person name="Stajich J.E."/>
        </authorList>
    </citation>
    <scope>NUCLEOTIDE SEQUENCE</scope>
    <source>
        <strain evidence="1">Berkeley</strain>
    </source>
</reference>
<gene>
    <name evidence="1" type="ORF">DSO57_1007900</name>
</gene>
<proteinExistence type="predicted"/>
<dbReference type="Proteomes" id="UP001165960">
    <property type="component" value="Unassembled WGS sequence"/>
</dbReference>
<sequence>MNIFLALVLSAAQASVQPPKFNPTTVVAGELTKIQLTLQEEHRCVNLQHNALRIRINATEGVLIFTDSDEALDLVHQNRDLGKGTTVRTIDMITGSKSASNYKDSFSYFDLNPTTSNSHLYVAIDCVSVDGRKITSSEVLLPTQRINIAVTAPPAFPEVVKLTPSETTSTSISSISLSAPWPIQCRKEKNPTVRLSLDAETVKAGNVLSSDTNSAYTIQGFKGTAGEEIKSNETKKDGFHSLEFKRLYYDLYNQLHLNFKFHAQEVPVATSKDTPIEVKFICGSTEVKAYSKENGNAPSVKVNHATHIPFTLPALLLSIIAIIG</sequence>
<organism evidence="1 2">
    <name type="scientific">Entomophthora muscae</name>
    <dbReference type="NCBI Taxonomy" id="34485"/>
    <lineage>
        <taxon>Eukaryota</taxon>
        <taxon>Fungi</taxon>
        <taxon>Fungi incertae sedis</taxon>
        <taxon>Zoopagomycota</taxon>
        <taxon>Entomophthoromycotina</taxon>
        <taxon>Entomophthoromycetes</taxon>
        <taxon>Entomophthorales</taxon>
        <taxon>Entomophthoraceae</taxon>
        <taxon>Entomophthora</taxon>
    </lineage>
</organism>
<evidence type="ECO:0000313" key="2">
    <source>
        <dbReference type="Proteomes" id="UP001165960"/>
    </source>
</evidence>
<keyword evidence="2" id="KW-1185">Reference proteome</keyword>